<evidence type="ECO:0000313" key="1">
    <source>
        <dbReference type="EMBL" id="KAJ2793927.1"/>
    </source>
</evidence>
<accession>A0ACC1KS15</accession>
<protein>
    <submittedName>
        <fullName evidence="1">Uncharacterized protein</fullName>
    </submittedName>
</protein>
<comment type="caution">
    <text evidence="1">The sequence shown here is derived from an EMBL/GenBank/DDBJ whole genome shotgun (WGS) entry which is preliminary data.</text>
</comment>
<dbReference type="Proteomes" id="UP001140087">
    <property type="component" value="Unassembled WGS sequence"/>
</dbReference>
<name>A0ACC1KS15_9FUNG</name>
<organism evidence="1 2">
    <name type="scientific">Coemansia helicoidea</name>
    <dbReference type="NCBI Taxonomy" id="1286919"/>
    <lineage>
        <taxon>Eukaryota</taxon>
        <taxon>Fungi</taxon>
        <taxon>Fungi incertae sedis</taxon>
        <taxon>Zoopagomycota</taxon>
        <taxon>Kickxellomycotina</taxon>
        <taxon>Kickxellomycetes</taxon>
        <taxon>Kickxellales</taxon>
        <taxon>Kickxellaceae</taxon>
        <taxon>Coemansia</taxon>
    </lineage>
</organism>
<keyword evidence="2" id="KW-1185">Reference proteome</keyword>
<gene>
    <name evidence="1" type="ORF">H4R21_005703</name>
</gene>
<reference evidence="1" key="1">
    <citation type="submission" date="2022-07" db="EMBL/GenBank/DDBJ databases">
        <title>Phylogenomic reconstructions and comparative analyses of Kickxellomycotina fungi.</title>
        <authorList>
            <person name="Reynolds N.K."/>
            <person name="Stajich J.E."/>
            <person name="Barry K."/>
            <person name="Grigoriev I.V."/>
            <person name="Crous P."/>
            <person name="Smith M.E."/>
        </authorList>
    </citation>
    <scope>NUCLEOTIDE SEQUENCE</scope>
    <source>
        <strain evidence="1">BCRC 34780</strain>
    </source>
</reference>
<proteinExistence type="predicted"/>
<evidence type="ECO:0000313" key="2">
    <source>
        <dbReference type="Proteomes" id="UP001140087"/>
    </source>
</evidence>
<dbReference type="EMBL" id="JANBUN010002690">
    <property type="protein sequence ID" value="KAJ2793927.1"/>
    <property type="molecule type" value="Genomic_DNA"/>
</dbReference>
<sequence>MKAASWALAAAWVAGSLTSVLAHSWVDCVKYDPTAQLCLGYARGYKGRMHVGADRLYTYRFNAQPTAQPMCFPQGQSTENYSAQFPMAVVQPGETVYTTWQMNGHLNNASPSKVDILYYDEPGREFGAVGERTTAKVAASFGFAADGNCYKPGFNNTECLGLWTVPRELAPGKTYRFVWLWYFNQNKAGEWYTTCFDLRVESASHTVGDRPLTAYVPGTCPPPVYMEGVTDAVRAALAQTTSLSPKPSAPTSPPPASIEHLPAKTPLPPPPPPPSPLVKPRACDPSKRRRRRRSQTH</sequence>